<reference evidence="1 2" key="1">
    <citation type="journal article" date="2013" name="Genome Biol. Evol.">
        <title>Genomes of Stigonematalean cyanobacteria (subsection V) and the evolution of oxygenic photosynthesis from prokaryotes to plastids.</title>
        <authorList>
            <person name="Dagan T."/>
            <person name="Roettger M."/>
            <person name="Stucken K."/>
            <person name="Landan G."/>
            <person name="Koch R."/>
            <person name="Major P."/>
            <person name="Gould S.B."/>
            <person name="Goremykin V.V."/>
            <person name="Rippka R."/>
            <person name="Tandeau de Marsac N."/>
            <person name="Gugger M."/>
            <person name="Lockhart P.J."/>
            <person name="Allen J.F."/>
            <person name="Brune I."/>
            <person name="Maus I."/>
            <person name="Puhler A."/>
            <person name="Martin W.F."/>
        </authorList>
    </citation>
    <scope>NUCLEOTIDE SEQUENCE [LARGE SCALE GENOMIC DNA]</scope>
    <source>
        <strain evidence="1 2">PCC 7110</strain>
    </source>
</reference>
<sequence>MKIVVDELLSKNITLYEDSYLLGNLTIGIDMTRDFSAISDRVPDSVVLARVSGGTTSNTPNTTEP</sequence>
<evidence type="ECO:0000313" key="2">
    <source>
        <dbReference type="Proteomes" id="UP000076925"/>
    </source>
</evidence>
<name>A0A139X6C0_9CYAN</name>
<dbReference type="Proteomes" id="UP000076925">
    <property type="component" value="Unassembled WGS sequence"/>
</dbReference>
<proteinExistence type="predicted"/>
<keyword evidence="2" id="KW-1185">Reference proteome</keyword>
<protein>
    <submittedName>
        <fullName evidence="1">Uncharacterized protein</fullName>
    </submittedName>
</protein>
<dbReference type="RefSeq" id="WP_017749960.1">
    <property type="nucleotide sequence ID" value="NZ_KQ976354.1"/>
</dbReference>
<dbReference type="EMBL" id="ANNX02000030">
    <property type="protein sequence ID" value="KYC40224.1"/>
    <property type="molecule type" value="Genomic_DNA"/>
</dbReference>
<dbReference type="AlphaFoldDB" id="A0A139X6C0"/>
<accession>A0A139X6C0</accession>
<evidence type="ECO:0000313" key="1">
    <source>
        <dbReference type="EMBL" id="KYC40224.1"/>
    </source>
</evidence>
<organism evidence="1 2">
    <name type="scientific">Scytonema hofmannii PCC 7110</name>
    <dbReference type="NCBI Taxonomy" id="128403"/>
    <lineage>
        <taxon>Bacteria</taxon>
        <taxon>Bacillati</taxon>
        <taxon>Cyanobacteriota</taxon>
        <taxon>Cyanophyceae</taxon>
        <taxon>Nostocales</taxon>
        <taxon>Scytonemataceae</taxon>
        <taxon>Scytonema</taxon>
    </lineage>
</organism>
<gene>
    <name evidence="1" type="ORF">WA1_27190</name>
</gene>
<comment type="caution">
    <text evidence="1">The sequence shown here is derived from an EMBL/GenBank/DDBJ whole genome shotgun (WGS) entry which is preliminary data.</text>
</comment>